<keyword evidence="1" id="KW-0234">DNA repair</keyword>
<dbReference type="EMBL" id="BGPR01001079">
    <property type="protein sequence ID" value="GBM44848.1"/>
    <property type="molecule type" value="Genomic_DNA"/>
</dbReference>
<keyword evidence="1" id="KW-0547">Nucleotide-binding</keyword>
<dbReference type="OrthoDB" id="6425179at2759"/>
<evidence type="ECO:0000259" key="3">
    <source>
        <dbReference type="Pfam" id="PF21530"/>
    </source>
</evidence>
<evidence type="ECO:0000256" key="1">
    <source>
        <dbReference type="RuleBase" id="RU363044"/>
    </source>
</evidence>
<sequence length="311" mass="34824">MGGVTMVLAGDFRQTLPIIPRGTRADEMQACLKSSYLWNGIQKLGLTTNMRAFLNGDPSTQQFADNLLHLGTGAITQDNQDGFIALQRIGRIVKTHKELKEAEFPNVVQHFIDHLWLCQRAIFVPRNEDVSIMNKQLLQELPGNAQVYKSIDTTCDINETVNYPTEFLNTLEPSGVLSYIIELKIGAPMMLLRNLHPPSLCNETRLCFKKLMPNITEATILTGHAAGKKVFIPRIPILLLDFPFQFICLQFPVHLSFAMSINKAQEQSLKVVGLELLKPCFSQDQLHVGCSRVGKAENLYILAPNGRTGMF</sequence>
<dbReference type="InterPro" id="IPR010285">
    <property type="entry name" value="DNA_helicase_pif1-like_DEAD"/>
</dbReference>
<keyword evidence="1" id="KW-0378">Hydrolase</keyword>
<dbReference type="Pfam" id="PF21530">
    <property type="entry name" value="Pif1_2B_dom"/>
    <property type="match status" value="1"/>
</dbReference>
<gene>
    <name evidence="4" type="ORF">AVEN_201093_1</name>
</gene>
<dbReference type="GO" id="GO:0016887">
    <property type="term" value="F:ATP hydrolysis activity"/>
    <property type="evidence" value="ECO:0007669"/>
    <property type="project" value="RHEA"/>
</dbReference>
<dbReference type="GO" id="GO:0000723">
    <property type="term" value="P:telomere maintenance"/>
    <property type="evidence" value="ECO:0007669"/>
    <property type="project" value="InterPro"/>
</dbReference>
<keyword evidence="1" id="KW-0067">ATP-binding</keyword>
<comment type="catalytic activity">
    <reaction evidence="1">
        <text>ATP + H2O = ADP + phosphate + H(+)</text>
        <dbReference type="Rhea" id="RHEA:13065"/>
        <dbReference type="ChEBI" id="CHEBI:15377"/>
        <dbReference type="ChEBI" id="CHEBI:15378"/>
        <dbReference type="ChEBI" id="CHEBI:30616"/>
        <dbReference type="ChEBI" id="CHEBI:43474"/>
        <dbReference type="ChEBI" id="CHEBI:456216"/>
        <dbReference type="EC" id="5.6.2.3"/>
    </reaction>
</comment>
<proteinExistence type="inferred from homology"/>
<accession>A0A4Y2FWR6</accession>
<dbReference type="Pfam" id="PF05970">
    <property type="entry name" value="PIF1"/>
    <property type="match status" value="1"/>
</dbReference>
<evidence type="ECO:0000313" key="5">
    <source>
        <dbReference type="Proteomes" id="UP000499080"/>
    </source>
</evidence>
<dbReference type="EC" id="5.6.2.3" evidence="1"/>
<protein>
    <recommendedName>
        <fullName evidence="1">ATP-dependent DNA helicase</fullName>
        <ecNumber evidence="1">5.6.2.3</ecNumber>
    </recommendedName>
</protein>
<dbReference type="PANTHER" id="PTHR10492:SF57">
    <property type="entry name" value="ATP-DEPENDENT DNA HELICASE"/>
    <property type="match status" value="1"/>
</dbReference>
<organism evidence="4 5">
    <name type="scientific">Araneus ventricosus</name>
    <name type="common">Orbweaver spider</name>
    <name type="synonym">Epeira ventricosa</name>
    <dbReference type="NCBI Taxonomy" id="182803"/>
    <lineage>
        <taxon>Eukaryota</taxon>
        <taxon>Metazoa</taxon>
        <taxon>Ecdysozoa</taxon>
        <taxon>Arthropoda</taxon>
        <taxon>Chelicerata</taxon>
        <taxon>Arachnida</taxon>
        <taxon>Araneae</taxon>
        <taxon>Araneomorphae</taxon>
        <taxon>Entelegynae</taxon>
        <taxon>Araneoidea</taxon>
        <taxon>Araneidae</taxon>
        <taxon>Araneus</taxon>
    </lineage>
</organism>
<dbReference type="AlphaFoldDB" id="A0A4Y2FWR6"/>
<comment type="similarity">
    <text evidence="1">Belongs to the helicase family.</text>
</comment>
<dbReference type="SUPFAM" id="SSF52540">
    <property type="entry name" value="P-loop containing nucleoside triphosphate hydrolases"/>
    <property type="match status" value="1"/>
</dbReference>
<dbReference type="GO" id="GO:0006281">
    <property type="term" value="P:DNA repair"/>
    <property type="evidence" value="ECO:0007669"/>
    <property type="project" value="UniProtKB-KW"/>
</dbReference>
<dbReference type="GO" id="GO:0043139">
    <property type="term" value="F:5'-3' DNA helicase activity"/>
    <property type="evidence" value="ECO:0007669"/>
    <property type="project" value="UniProtKB-EC"/>
</dbReference>
<dbReference type="GO" id="GO:0006310">
    <property type="term" value="P:DNA recombination"/>
    <property type="evidence" value="ECO:0007669"/>
    <property type="project" value="UniProtKB-KW"/>
</dbReference>
<comment type="caution">
    <text evidence="4">The sequence shown here is derived from an EMBL/GenBank/DDBJ whole genome shotgun (WGS) entry which is preliminary data.</text>
</comment>
<evidence type="ECO:0000259" key="2">
    <source>
        <dbReference type="Pfam" id="PF05970"/>
    </source>
</evidence>
<evidence type="ECO:0000313" key="4">
    <source>
        <dbReference type="EMBL" id="GBM44848.1"/>
    </source>
</evidence>
<reference evidence="4 5" key="1">
    <citation type="journal article" date="2019" name="Sci. Rep.">
        <title>Orb-weaving spider Araneus ventricosus genome elucidates the spidroin gene catalogue.</title>
        <authorList>
            <person name="Kono N."/>
            <person name="Nakamura H."/>
            <person name="Ohtoshi R."/>
            <person name="Moran D.A.P."/>
            <person name="Shinohara A."/>
            <person name="Yoshida Y."/>
            <person name="Fujiwara M."/>
            <person name="Mori M."/>
            <person name="Tomita M."/>
            <person name="Arakawa K."/>
        </authorList>
    </citation>
    <scope>NUCLEOTIDE SEQUENCE [LARGE SCALE GENOMIC DNA]</scope>
</reference>
<comment type="cofactor">
    <cofactor evidence="1">
        <name>Mg(2+)</name>
        <dbReference type="ChEBI" id="CHEBI:18420"/>
    </cofactor>
</comment>
<dbReference type="InterPro" id="IPR049163">
    <property type="entry name" value="Pif1-like_2B_dom"/>
</dbReference>
<name>A0A4Y2FWR6_ARAVE</name>
<keyword evidence="5" id="KW-1185">Reference proteome</keyword>
<keyword evidence="1" id="KW-0347">Helicase</keyword>
<feature type="domain" description="DNA helicase Pif1-like DEAD-box helicase" evidence="2">
    <location>
        <begin position="2"/>
        <end position="80"/>
    </location>
</feature>
<keyword evidence="1" id="KW-0233">DNA recombination</keyword>
<dbReference type="PANTHER" id="PTHR10492">
    <property type="match status" value="1"/>
</dbReference>
<feature type="domain" description="DNA helicase Pif1-like 2B" evidence="3">
    <location>
        <begin position="166"/>
        <end position="207"/>
    </location>
</feature>
<dbReference type="InterPro" id="IPR027417">
    <property type="entry name" value="P-loop_NTPase"/>
</dbReference>
<dbReference type="GO" id="GO:0005524">
    <property type="term" value="F:ATP binding"/>
    <property type="evidence" value="ECO:0007669"/>
    <property type="project" value="UniProtKB-KW"/>
</dbReference>
<dbReference type="Proteomes" id="UP000499080">
    <property type="component" value="Unassembled WGS sequence"/>
</dbReference>
<keyword evidence="1" id="KW-0227">DNA damage</keyword>